<evidence type="ECO:0000313" key="7">
    <source>
        <dbReference type="EMBL" id="MCQ8105886.1"/>
    </source>
</evidence>
<name>A0ABT1TKZ5_9GAMM</name>
<gene>
    <name evidence="7" type="ORF">NP590_17380</name>
</gene>
<dbReference type="NCBIfam" id="TIGR00556">
    <property type="entry name" value="pantethn_trn"/>
    <property type="match status" value="1"/>
</dbReference>
<comment type="similarity">
    <text evidence="2">Belongs to the P-Pant transferase superfamily. Gsp/Sfp/HetI/AcpT family.</text>
</comment>
<dbReference type="Gene3D" id="3.90.470.20">
    <property type="entry name" value="4'-phosphopantetheinyl transferase domain"/>
    <property type="match status" value="2"/>
</dbReference>
<dbReference type="Pfam" id="PF01648">
    <property type="entry name" value="ACPS"/>
    <property type="match status" value="1"/>
</dbReference>
<dbReference type="InterPro" id="IPR037143">
    <property type="entry name" value="4-PPantetheinyl_Trfase_dom_sf"/>
</dbReference>
<dbReference type="Proteomes" id="UP001524499">
    <property type="component" value="Unassembled WGS sequence"/>
</dbReference>
<evidence type="ECO:0000256" key="2">
    <source>
        <dbReference type="ARBA" id="ARBA00010990"/>
    </source>
</evidence>
<evidence type="ECO:0000259" key="6">
    <source>
        <dbReference type="Pfam" id="PF01648"/>
    </source>
</evidence>
<evidence type="ECO:0000313" key="8">
    <source>
        <dbReference type="Proteomes" id="UP001524499"/>
    </source>
</evidence>
<dbReference type="RefSeq" id="WP_256603921.1">
    <property type="nucleotide sequence ID" value="NZ_JANIBJ010000040.1"/>
</dbReference>
<dbReference type="PANTHER" id="PTHR12215">
    <property type="entry name" value="PHOSPHOPANTETHEINE TRANSFERASE"/>
    <property type="match status" value="1"/>
</dbReference>
<evidence type="ECO:0000256" key="3">
    <source>
        <dbReference type="ARBA" id="ARBA00022679"/>
    </source>
</evidence>
<comment type="caution">
    <text evidence="7">The sequence shown here is derived from an EMBL/GenBank/DDBJ whole genome shotgun (WGS) entry which is preliminary data.</text>
</comment>
<keyword evidence="4" id="KW-0479">Metal-binding</keyword>
<protein>
    <submittedName>
        <fullName evidence="7">4'-phosphopantetheinyl transferase superfamily protein</fullName>
    </submittedName>
</protein>
<reference evidence="7 8" key="1">
    <citation type="submission" date="2022-07" db="EMBL/GenBank/DDBJ databases">
        <title>Methylomonas rivi sp. nov., Methylomonas rosea sp. nov., Methylomonas aureus sp. nov. and Methylomonas subterranea sp. nov., four novel methanotrophs isolated from a freshwater creek and the deep terrestrial subsurface.</title>
        <authorList>
            <person name="Abin C."/>
            <person name="Sankaranarayanan K."/>
            <person name="Garner C."/>
            <person name="Sindelar R."/>
            <person name="Kotary K."/>
            <person name="Garner R."/>
            <person name="Barclay S."/>
            <person name="Lawson P."/>
            <person name="Krumholz L."/>
        </authorList>
    </citation>
    <scope>NUCLEOTIDE SEQUENCE [LARGE SCALE GENOMIC DNA]</scope>
    <source>
        <strain evidence="7 8">SURF-2</strain>
    </source>
</reference>
<keyword evidence="3 7" id="KW-0808">Transferase</keyword>
<evidence type="ECO:0000256" key="4">
    <source>
        <dbReference type="ARBA" id="ARBA00022723"/>
    </source>
</evidence>
<evidence type="ECO:0000256" key="5">
    <source>
        <dbReference type="ARBA" id="ARBA00022842"/>
    </source>
</evidence>
<accession>A0ABT1TKZ5</accession>
<dbReference type="GO" id="GO:0016740">
    <property type="term" value="F:transferase activity"/>
    <property type="evidence" value="ECO:0007669"/>
    <property type="project" value="UniProtKB-KW"/>
</dbReference>
<comment type="cofactor">
    <cofactor evidence="1">
        <name>Mg(2+)</name>
        <dbReference type="ChEBI" id="CHEBI:18420"/>
    </cofactor>
</comment>
<dbReference type="SUPFAM" id="SSF56214">
    <property type="entry name" value="4'-phosphopantetheinyl transferase"/>
    <property type="match status" value="2"/>
</dbReference>
<feature type="domain" description="4'-phosphopantetheinyl transferase" evidence="6">
    <location>
        <begin position="114"/>
        <end position="217"/>
    </location>
</feature>
<dbReference type="EMBL" id="JANIBJ010000040">
    <property type="protein sequence ID" value="MCQ8105886.1"/>
    <property type="molecule type" value="Genomic_DNA"/>
</dbReference>
<dbReference type="InterPro" id="IPR008278">
    <property type="entry name" value="4-PPantetheinyl_Trfase_dom"/>
</dbReference>
<proteinExistence type="inferred from homology"/>
<dbReference type="InterPro" id="IPR004568">
    <property type="entry name" value="Ppantetheine-prot_Trfase_dom"/>
</dbReference>
<evidence type="ECO:0000256" key="1">
    <source>
        <dbReference type="ARBA" id="ARBA00001946"/>
    </source>
</evidence>
<dbReference type="InterPro" id="IPR050559">
    <property type="entry name" value="P-Pant_transferase_sf"/>
</dbReference>
<keyword evidence="5" id="KW-0460">Magnesium</keyword>
<sequence>MLAAGGWSVTGHFVDIWRGRVAVGDDSAGLWGLLSDEERGKAEKLINDEVRMRYISARAVVRRVLSGYLACKPEAVRFALGEHGKPYLPGQGIYFNLSHSRDALLLAVSDLRHVGIDIEAVKPRKGMPEIARRCFSEKELAVWLELSPRERTAAFFRLWTIKEAFVKAVGRGLSAGLERCEVDMTGRGRLLAIPGEYGRADDWTVAELVCGEGFAAALVVPKVDFIRRDLQV</sequence>
<keyword evidence="8" id="KW-1185">Reference proteome</keyword>
<organism evidence="7 8">
    <name type="scientific">Methylomonas subterranea</name>
    <dbReference type="NCBI Taxonomy" id="2952225"/>
    <lineage>
        <taxon>Bacteria</taxon>
        <taxon>Pseudomonadati</taxon>
        <taxon>Pseudomonadota</taxon>
        <taxon>Gammaproteobacteria</taxon>
        <taxon>Methylococcales</taxon>
        <taxon>Methylococcaceae</taxon>
        <taxon>Methylomonas</taxon>
    </lineage>
</organism>
<dbReference type="PANTHER" id="PTHR12215:SF10">
    <property type="entry name" value="L-AMINOADIPATE-SEMIALDEHYDE DEHYDROGENASE-PHOSPHOPANTETHEINYL TRANSFERASE"/>
    <property type="match status" value="1"/>
</dbReference>